<organism evidence="1 2">
    <name type="scientific">Pangasianodon gigas</name>
    <name type="common">Mekong giant catfish</name>
    <name type="synonym">Pangasius gigas</name>
    <dbReference type="NCBI Taxonomy" id="30993"/>
    <lineage>
        <taxon>Eukaryota</taxon>
        <taxon>Metazoa</taxon>
        <taxon>Chordata</taxon>
        <taxon>Craniata</taxon>
        <taxon>Vertebrata</taxon>
        <taxon>Euteleostomi</taxon>
        <taxon>Actinopterygii</taxon>
        <taxon>Neopterygii</taxon>
        <taxon>Teleostei</taxon>
        <taxon>Ostariophysi</taxon>
        <taxon>Siluriformes</taxon>
        <taxon>Pangasiidae</taxon>
        <taxon>Pangasianodon</taxon>
    </lineage>
</organism>
<accession>A0ACC5XP87</accession>
<comment type="caution">
    <text evidence="1">The sequence shown here is derived from an EMBL/GenBank/DDBJ whole genome shotgun (WGS) entry which is preliminary data.</text>
</comment>
<evidence type="ECO:0000313" key="2">
    <source>
        <dbReference type="Proteomes" id="UP000829447"/>
    </source>
</evidence>
<keyword evidence="2" id="KW-1185">Reference proteome</keyword>
<name>A0ACC5XP87_PANGG</name>
<sequence>MEFDVDHEEIVTTDPETEEADELFYMKRLLMLGTAEAPSTPSLHTPPLSCSHYGISPEIGLLAQRGVRRPVGSNQIRDSPLIYSLNQSNTVCKEDEGSAKMDQSKGAPVTVAMTPKSRRIYTDASQPQPNPITSVQHPKPLFTHGLSQSICSGQSAVGSQSSVRKHAQGKSKIKKDKGSISKSRSQEPGRRNLSSERGETVKSAVLSHLSRRGQQRPGAGFCGRAVKKPTSGKRKVLSLKSIHRRNKFGETCLHLAVMKGELQFVKDIIEVGASVNLADNAGWTPLHEAVLGHNYTIAETLLKAGALVNSVGHEGITPLQDAVQLGNFKLVHLLLKWGADPLLKNQKGDNAIDLNQDSNIEKLLRRYAAKACRRTRQSAAIDEAEKDQQTSKAELCPAVCPNSKDAAKVHDTSSSNPEVKSSAQILPQLRDPTKNSDNDGSLPVPERESPGSDTTSCPDSDPDSDITVDYIETQSPSPEHWALSATQDFSGATDRVVGETIRENDNTINEELLVNQSLVSGANETNPNQWKDSCRETTNEAVLAVSRDDHETDLVDESNSGVAKKKMRRMTMASDQNFLDYLLNFDLNSVSVVNTGIGGMTNGATPLNKNVFKNPSSNPAVCEDTYHSHAQSNIAQECSIPVLTSCQIEASGSCADEQSLLSEESSESSGSQSLLIGLIHDQGLTCSPEPQVGLKMIGQLKPTNEQLKLVHSINPTLKKTVTAQPYCKESQQKQTSLPLPTFDSNAVASEWSKTNIDTLNSVAYGEVLVGPKGNIFTELSPAELHCQSNDPDESIKQLQQKQEDEVTPLCFNHFPVSSADIHGIVCNESVSGGRSLSRVLDTTLAGALELQASTSFEEKQLLVSTPSSKSPKDDEININSCRKIPPDANIPTVSLVLACAKDDKAAVENDDAKSSAESDCTVIEEQEQLKSNDKDREDETIQARLIPAPVVTTYEGERQDKQHDLCKSGKEHSRREPAESITDAWNTESSVSMLTDLSQKPLCLLPTPDNNQGTESAGQDSLQKAVENEEVSYTAKLSQCTKKRSKHKLRKQTNHADVHNAATKPAANFNLRNIHRRNFLGETLLHQACKRGDLPQVKRLIKAGIDVNIADNAGWTALHEASAEGYPDVVEELLRAGANVTSRGLEGFTPLHDAVTSGEYEVVMLLLQYGSNPYDKNSLGQSALDLAKHEVIKELLLIFRKPPVVPEQPNESSKQDSEILHCEQKQQDNQVHKQPPASIRRDDKRNTAGSSAGSAPWSSLEYGQSRAMRVTPEEVEPSSMKTVTGQLCCEESQQNQTSLPNFHILHNYIQVAFSDNQVHGQPPASLRRDDQGITAASSAGSAPNSLECGQSQTTKATLKEVEPKQTGALRNETLMSITSIRLISNEEFLPSYMMDRYWDSFMNNDDWVF</sequence>
<dbReference type="EMBL" id="CM040477">
    <property type="protein sequence ID" value="MCI4392590.1"/>
    <property type="molecule type" value="Genomic_DNA"/>
</dbReference>
<reference evidence="1 2" key="1">
    <citation type="journal article" date="2022" name="bioRxiv">
        <title>An ancient truncated duplication of the anti-Mullerian hormone receptor type 2 gene is a potential conserved master sex determinant in the Pangasiidae catfish family.</title>
        <authorList>
            <person name="Wen M."/>
            <person name="Pan Q."/>
            <person name="Jouanno E."/>
            <person name="Montfort J."/>
            <person name="Zahm M."/>
            <person name="Cabau C."/>
            <person name="Klopp C."/>
            <person name="Iampietro C."/>
            <person name="Roques C."/>
            <person name="Bouchez O."/>
            <person name="Castinel A."/>
            <person name="Donnadieu C."/>
            <person name="Parrinello H."/>
            <person name="Poncet C."/>
            <person name="Belmonte E."/>
            <person name="Gautier V."/>
            <person name="Avarre J.-C."/>
            <person name="Dugue R."/>
            <person name="Gustiano R."/>
            <person name="Ha T.T.T."/>
            <person name="Campet M."/>
            <person name="Sriphairoj K."/>
            <person name="Ribolli J."/>
            <person name="de Almeida F.L."/>
            <person name="Desvignes T."/>
            <person name="Postlethwait J.H."/>
            <person name="Bucao C.F."/>
            <person name="Robinson-Rechavi M."/>
            <person name="Bobe J."/>
            <person name="Herpin A."/>
            <person name="Guiguen Y."/>
        </authorList>
    </citation>
    <scope>NUCLEOTIDE SEQUENCE [LARGE SCALE GENOMIC DNA]</scope>
    <source>
        <strain evidence="1">YG-Dec2019</strain>
    </source>
</reference>
<protein>
    <submittedName>
        <fullName evidence="1">Uncharacterized protein</fullName>
    </submittedName>
</protein>
<proteinExistence type="predicted"/>
<dbReference type="Proteomes" id="UP000829447">
    <property type="component" value="Linkage Group LG24"/>
</dbReference>
<evidence type="ECO:0000313" key="1">
    <source>
        <dbReference type="EMBL" id="MCI4392590.1"/>
    </source>
</evidence>
<gene>
    <name evidence="1" type="ORF">PGIGA_G00147660</name>
</gene>